<comment type="cofactor">
    <cofactor evidence="2">
        <name>Mn(2+)</name>
        <dbReference type="ChEBI" id="CHEBI:29035"/>
    </cofactor>
</comment>
<evidence type="ECO:0000256" key="13">
    <source>
        <dbReference type="ARBA" id="ARBA00022723"/>
    </source>
</evidence>
<dbReference type="GO" id="GO:0004802">
    <property type="term" value="F:transketolase activity"/>
    <property type="evidence" value="ECO:0007669"/>
    <property type="project" value="UniProtKB-EC"/>
</dbReference>
<dbReference type="PANTHER" id="PTHR43195">
    <property type="entry name" value="TRANSKETOLASE"/>
    <property type="match status" value="1"/>
</dbReference>
<comment type="cofactor">
    <cofactor evidence="4">
        <name>Mg(2+)</name>
        <dbReference type="ChEBI" id="CHEBI:18420"/>
    </cofactor>
</comment>
<dbReference type="CDD" id="cd07033">
    <property type="entry name" value="TPP_PYR_DXS_TK_like"/>
    <property type="match status" value="1"/>
</dbReference>
<dbReference type="GO" id="GO:0009052">
    <property type="term" value="P:pentose-phosphate shunt, non-oxidative branch"/>
    <property type="evidence" value="ECO:0007669"/>
    <property type="project" value="TreeGrafter"/>
</dbReference>
<dbReference type="FunFam" id="3.40.50.920:FF:000008">
    <property type="entry name" value="transketolase isoform X2"/>
    <property type="match status" value="1"/>
</dbReference>
<evidence type="ECO:0000256" key="11">
    <source>
        <dbReference type="ARBA" id="ARBA00022553"/>
    </source>
</evidence>
<keyword evidence="10" id="KW-1017">Isopeptide bond</keyword>
<comment type="catalytic activity">
    <reaction evidence="19">
        <text>D-sedoheptulose 7-phosphate + D-glyceraldehyde 3-phosphate = aldehydo-D-ribose 5-phosphate + D-xylulose 5-phosphate</text>
        <dbReference type="Rhea" id="RHEA:10508"/>
        <dbReference type="ChEBI" id="CHEBI:57483"/>
        <dbReference type="ChEBI" id="CHEBI:57737"/>
        <dbReference type="ChEBI" id="CHEBI:58273"/>
        <dbReference type="ChEBI" id="CHEBI:59776"/>
        <dbReference type="EC" id="2.2.1.1"/>
    </reaction>
</comment>
<dbReference type="SUPFAM" id="SSF52922">
    <property type="entry name" value="TK C-terminal domain-like"/>
    <property type="match status" value="1"/>
</dbReference>
<reference evidence="21" key="1">
    <citation type="submission" date="2025-08" db="UniProtKB">
        <authorList>
            <consortium name="Ensembl"/>
        </authorList>
    </citation>
    <scope>IDENTIFICATION</scope>
</reference>
<comment type="cofactor">
    <cofactor evidence="3">
        <name>Co(2+)</name>
        <dbReference type="ChEBI" id="CHEBI:48828"/>
    </cofactor>
</comment>
<sequence length="599" mass="65960">LQSFYEMMQMEDYHKPDQQTVQALRNIAARLRINSIRATTAAGSGHPTSCCSVAEIMSVLFFHSMKYRPEEPRNPNNDRFILSKKQQFVDVATGSLGQGLGAACGMAYTAKYFDQASYRVFCLLGDGEVSEGSVWEAMAFASFYQLHNLVAILDINRLGQSDPAPLQHHVDKYQRRCEAFGWQAVVVDGHSVEELCKVLSQPRHQPLAVIAKTIKGKGIPGVEDKMGWHGKPLPKDMAESVIRDLQARMVSCSKRMYPTPPADDALPVCLRNIHMPSAPAYKSGDKIATRKAYGMALAKLGRYNERVVVLDGDTKNSTFSELFKNEHPNCYVECYIAEQNMVSVAIGCAARDRNVVFASTFATFFSRAYDQLRMAAISESNINVCGSHCGVSIGEDGPSQMGLEDLAMFRAIPTATVFYPSDGVSTEKAVELAANTKGLCFIRTSRPENNIIYNCNEDFHIGQAKVVCKSNEDHVTVIGAGVTLHEALAAAENLKKDRINIRVIDPFTVKPLDSKTIIDNARATRGRIITVEDHYYEGGLGEAVCSAVVNEPGFSVHRLAVSQVPRSGRPQELLRLYAIDRDAIVQAVRKMLTSAANAM</sequence>
<evidence type="ECO:0000313" key="21">
    <source>
        <dbReference type="Ensembl" id="ENSPMGP00000001239.1"/>
    </source>
</evidence>
<dbReference type="PANTHER" id="PTHR43195:SF3">
    <property type="entry name" value="TRANSKETOLASE"/>
    <property type="match status" value="1"/>
</dbReference>
<keyword evidence="18" id="KW-0786">Thiamine pyrophosphate</keyword>
<dbReference type="InterPro" id="IPR051424">
    <property type="entry name" value="Transketolase-like"/>
</dbReference>
<keyword evidence="12" id="KW-0808">Transferase</keyword>
<dbReference type="Pfam" id="PF00456">
    <property type="entry name" value="Transketolase_N"/>
    <property type="match status" value="2"/>
</dbReference>
<dbReference type="PROSITE" id="PS00802">
    <property type="entry name" value="TRANSKETOLASE_2"/>
    <property type="match status" value="1"/>
</dbReference>
<dbReference type="Proteomes" id="UP000261520">
    <property type="component" value="Unplaced"/>
</dbReference>
<dbReference type="GO" id="GO:0005789">
    <property type="term" value="C:endoplasmic reticulum membrane"/>
    <property type="evidence" value="ECO:0007669"/>
    <property type="project" value="TreeGrafter"/>
</dbReference>
<dbReference type="GO" id="GO:0046872">
    <property type="term" value="F:metal ion binding"/>
    <property type="evidence" value="ECO:0007669"/>
    <property type="project" value="UniProtKB-KW"/>
</dbReference>
<dbReference type="NCBIfam" id="NF004559">
    <property type="entry name" value="PRK05899.2-5"/>
    <property type="match status" value="1"/>
</dbReference>
<evidence type="ECO:0000256" key="7">
    <source>
        <dbReference type="ARBA" id="ARBA00007131"/>
    </source>
</evidence>
<evidence type="ECO:0000256" key="12">
    <source>
        <dbReference type="ARBA" id="ARBA00022679"/>
    </source>
</evidence>
<evidence type="ECO:0000259" key="20">
    <source>
        <dbReference type="SMART" id="SM00861"/>
    </source>
</evidence>
<keyword evidence="13" id="KW-0479">Metal-binding</keyword>
<evidence type="ECO:0000313" key="22">
    <source>
        <dbReference type="Proteomes" id="UP000261520"/>
    </source>
</evidence>
<accession>A0A3B3Z9L6</accession>
<comment type="cofactor">
    <cofactor evidence="1">
        <name>Ca(2+)</name>
        <dbReference type="ChEBI" id="CHEBI:29108"/>
    </cofactor>
</comment>
<dbReference type="SMART" id="SM00861">
    <property type="entry name" value="Transket_pyr"/>
    <property type="match status" value="1"/>
</dbReference>
<evidence type="ECO:0000256" key="3">
    <source>
        <dbReference type="ARBA" id="ARBA00001941"/>
    </source>
</evidence>
<evidence type="ECO:0000256" key="4">
    <source>
        <dbReference type="ARBA" id="ARBA00001946"/>
    </source>
</evidence>
<comment type="function">
    <text evidence="6">Catalyzes the transfer of a two-carbon ketol group from a ketose donor to an aldose acceptor, via a covalent intermediate with the cofactor thiamine pyrophosphate.</text>
</comment>
<evidence type="ECO:0000256" key="8">
    <source>
        <dbReference type="ARBA" id="ARBA00011738"/>
    </source>
</evidence>
<dbReference type="GO" id="GO:0070062">
    <property type="term" value="C:extracellular exosome"/>
    <property type="evidence" value="ECO:0007669"/>
    <property type="project" value="TreeGrafter"/>
</dbReference>
<dbReference type="Gene3D" id="3.40.50.970">
    <property type="match status" value="2"/>
</dbReference>
<dbReference type="Ensembl" id="ENSPMGT00000001314.1">
    <property type="protein sequence ID" value="ENSPMGP00000001239.1"/>
    <property type="gene ID" value="ENSPMGG00000001107.1"/>
</dbReference>
<dbReference type="Gene3D" id="3.40.50.920">
    <property type="match status" value="1"/>
</dbReference>
<evidence type="ECO:0000256" key="6">
    <source>
        <dbReference type="ARBA" id="ARBA00002931"/>
    </source>
</evidence>
<evidence type="ECO:0000256" key="19">
    <source>
        <dbReference type="ARBA" id="ARBA00049473"/>
    </source>
</evidence>
<dbReference type="InterPro" id="IPR029061">
    <property type="entry name" value="THDP-binding"/>
</dbReference>
<dbReference type="InterPro" id="IPR009014">
    <property type="entry name" value="Transketo_C/PFOR_II"/>
</dbReference>
<dbReference type="Pfam" id="PF02779">
    <property type="entry name" value="Transket_pyr"/>
    <property type="match status" value="1"/>
</dbReference>
<dbReference type="GO" id="GO:0030976">
    <property type="term" value="F:thiamine pyrophosphate binding"/>
    <property type="evidence" value="ECO:0007669"/>
    <property type="project" value="TreeGrafter"/>
</dbReference>
<comment type="cofactor">
    <cofactor evidence="5">
        <name>thiamine diphosphate</name>
        <dbReference type="ChEBI" id="CHEBI:58937"/>
    </cofactor>
</comment>
<dbReference type="InterPro" id="IPR033248">
    <property type="entry name" value="Transketolase_C"/>
</dbReference>
<dbReference type="EC" id="2.2.1.1" evidence="9"/>
<name>A0A3B3Z9L6_9GOBI</name>
<dbReference type="FunFam" id="3.40.50.970:FF:000028">
    <property type="entry name" value="Transketolase isoform 1"/>
    <property type="match status" value="1"/>
</dbReference>
<evidence type="ECO:0000256" key="5">
    <source>
        <dbReference type="ARBA" id="ARBA00001964"/>
    </source>
</evidence>
<evidence type="ECO:0000256" key="2">
    <source>
        <dbReference type="ARBA" id="ARBA00001936"/>
    </source>
</evidence>
<dbReference type="InterPro" id="IPR005474">
    <property type="entry name" value="Transketolase_N"/>
</dbReference>
<dbReference type="SUPFAM" id="SSF52518">
    <property type="entry name" value="Thiamin diphosphate-binding fold (THDP-binding)"/>
    <property type="match status" value="2"/>
</dbReference>
<dbReference type="STRING" id="409849.ENSPMGP00000001239"/>
<evidence type="ECO:0000256" key="17">
    <source>
        <dbReference type="ARBA" id="ARBA00022990"/>
    </source>
</evidence>
<dbReference type="InterPro" id="IPR020826">
    <property type="entry name" value="Transketolase_BS"/>
</dbReference>
<keyword evidence="16" id="KW-0832">Ubl conjugation</keyword>
<keyword evidence="17" id="KW-0007">Acetylation</keyword>
<feature type="domain" description="Transketolase-like pyrimidine-binding" evidence="20">
    <location>
        <begin position="287"/>
        <end position="451"/>
    </location>
</feature>
<comment type="subunit">
    <text evidence="8">Homodimer.</text>
</comment>
<dbReference type="Pfam" id="PF02780">
    <property type="entry name" value="Transketolase_C"/>
    <property type="match status" value="1"/>
</dbReference>
<dbReference type="InterPro" id="IPR005475">
    <property type="entry name" value="Transketolase-like_Pyr-bd"/>
</dbReference>
<organism evidence="21 22">
    <name type="scientific">Periophthalmus magnuspinnatus</name>
    <dbReference type="NCBI Taxonomy" id="409849"/>
    <lineage>
        <taxon>Eukaryota</taxon>
        <taxon>Metazoa</taxon>
        <taxon>Chordata</taxon>
        <taxon>Craniata</taxon>
        <taxon>Vertebrata</taxon>
        <taxon>Euteleostomi</taxon>
        <taxon>Actinopterygii</taxon>
        <taxon>Neopterygii</taxon>
        <taxon>Teleostei</taxon>
        <taxon>Neoteleostei</taxon>
        <taxon>Acanthomorphata</taxon>
        <taxon>Gobiaria</taxon>
        <taxon>Gobiiformes</taxon>
        <taxon>Gobioidei</taxon>
        <taxon>Gobiidae</taxon>
        <taxon>Oxudercinae</taxon>
        <taxon>Periophthalmus</taxon>
    </lineage>
</organism>
<evidence type="ECO:0000256" key="14">
    <source>
        <dbReference type="ARBA" id="ARBA00022837"/>
    </source>
</evidence>
<evidence type="ECO:0000256" key="1">
    <source>
        <dbReference type="ARBA" id="ARBA00001913"/>
    </source>
</evidence>
<dbReference type="AlphaFoldDB" id="A0A3B3Z9L6"/>
<evidence type="ECO:0000256" key="15">
    <source>
        <dbReference type="ARBA" id="ARBA00022842"/>
    </source>
</evidence>
<keyword evidence="14" id="KW-0106">Calcium</keyword>
<evidence type="ECO:0000256" key="18">
    <source>
        <dbReference type="ARBA" id="ARBA00023052"/>
    </source>
</evidence>
<keyword evidence="11" id="KW-0597">Phosphoprotein</keyword>
<evidence type="ECO:0000256" key="9">
    <source>
        <dbReference type="ARBA" id="ARBA00013152"/>
    </source>
</evidence>
<reference evidence="21" key="2">
    <citation type="submission" date="2025-09" db="UniProtKB">
        <authorList>
            <consortium name="Ensembl"/>
        </authorList>
    </citation>
    <scope>IDENTIFICATION</scope>
</reference>
<protein>
    <recommendedName>
        <fullName evidence="9">transketolase</fullName>
        <ecNumber evidence="9">2.2.1.1</ecNumber>
    </recommendedName>
</protein>
<proteinExistence type="inferred from homology"/>
<evidence type="ECO:0000256" key="10">
    <source>
        <dbReference type="ARBA" id="ARBA00022499"/>
    </source>
</evidence>
<evidence type="ECO:0000256" key="16">
    <source>
        <dbReference type="ARBA" id="ARBA00022843"/>
    </source>
</evidence>
<keyword evidence="15" id="KW-0460">Magnesium</keyword>
<comment type="similarity">
    <text evidence="7">Belongs to the transketolase family.</text>
</comment>
<dbReference type="CDD" id="cd02012">
    <property type="entry name" value="TPP_TK"/>
    <property type="match status" value="1"/>
</dbReference>
<keyword evidence="22" id="KW-1185">Reference proteome</keyword>